<dbReference type="RefSeq" id="WP_227709550.1">
    <property type="nucleotide sequence ID" value="NZ_JAJEQW010000001.1"/>
</dbReference>
<comment type="function">
    <text evidence="1 13">Essential for recycling GMP and indirectly, cGMP.</text>
</comment>
<dbReference type="Pfam" id="PF00625">
    <property type="entry name" value="Guanylate_kin"/>
    <property type="match status" value="1"/>
</dbReference>
<evidence type="ECO:0000313" key="15">
    <source>
        <dbReference type="EMBL" id="MCC2241139.1"/>
    </source>
</evidence>
<evidence type="ECO:0000256" key="4">
    <source>
        <dbReference type="ARBA" id="ARBA00012961"/>
    </source>
</evidence>
<comment type="catalytic activity">
    <reaction evidence="12 13">
        <text>GMP + ATP = GDP + ADP</text>
        <dbReference type="Rhea" id="RHEA:20780"/>
        <dbReference type="ChEBI" id="CHEBI:30616"/>
        <dbReference type="ChEBI" id="CHEBI:58115"/>
        <dbReference type="ChEBI" id="CHEBI:58189"/>
        <dbReference type="ChEBI" id="CHEBI:456216"/>
        <dbReference type="EC" id="2.7.4.8"/>
    </reaction>
</comment>
<evidence type="ECO:0000256" key="12">
    <source>
        <dbReference type="ARBA" id="ARBA00048594"/>
    </source>
</evidence>
<dbReference type="PROSITE" id="PS00856">
    <property type="entry name" value="GUANYLATE_KINASE_1"/>
    <property type="match status" value="1"/>
</dbReference>
<dbReference type="EMBL" id="JAJEQW010000001">
    <property type="protein sequence ID" value="MCC2241139.1"/>
    <property type="molecule type" value="Genomic_DNA"/>
</dbReference>
<feature type="binding site" evidence="13">
    <location>
        <begin position="12"/>
        <end position="19"/>
    </location>
    <ligand>
        <name>ATP</name>
        <dbReference type="ChEBI" id="CHEBI:30616"/>
    </ligand>
</feature>
<comment type="similarity">
    <text evidence="3 13">Belongs to the guanylate kinase family.</text>
</comment>
<dbReference type="Gene3D" id="3.30.63.10">
    <property type="entry name" value="Guanylate Kinase phosphate binding domain"/>
    <property type="match status" value="1"/>
</dbReference>
<sequence length="211" mass="23735">MKRKGILTVVSGFSGAGKGTVMKALMAEYKDMYALSVSATTRNPRPGEVDGVDYFFRTKEEFEQMIADNALIEHACYVGNYYGTPKAYVDEQLEAGKDVILEIEIQGALDVKKRFPDTILIFVTPPDADELKNRLVNRGTEDMATINARLSRASQEAEFMNQYDYIVVNDTVPACVENIHSIIENEHDCASRNINFINKIREELKCFSKGE</sequence>
<keyword evidence="7 13" id="KW-0808">Transferase</keyword>
<evidence type="ECO:0000256" key="1">
    <source>
        <dbReference type="ARBA" id="ARBA00003531"/>
    </source>
</evidence>
<dbReference type="InterPro" id="IPR027417">
    <property type="entry name" value="P-loop_NTPase"/>
</dbReference>
<dbReference type="AlphaFoldDB" id="A0AAW4W945"/>
<dbReference type="PANTHER" id="PTHR23117">
    <property type="entry name" value="GUANYLATE KINASE-RELATED"/>
    <property type="match status" value="1"/>
</dbReference>
<dbReference type="FunFam" id="3.30.63.10:FF:000002">
    <property type="entry name" value="Guanylate kinase 1"/>
    <property type="match status" value="1"/>
</dbReference>
<comment type="caution">
    <text evidence="15">The sequence shown here is derived from an EMBL/GenBank/DDBJ whole genome shotgun (WGS) entry which is preliminary data.</text>
</comment>
<evidence type="ECO:0000256" key="9">
    <source>
        <dbReference type="ARBA" id="ARBA00022777"/>
    </source>
</evidence>
<dbReference type="Proteomes" id="UP001198893">
    <property type="component" value="Unassembled WGS sequence"/>
</dbReference>
<feature type="domain" description="Guanylate kinase-like" evidence="14">
    <location>
        <begin position="5"/>
        <end position="184"/>
    </location>
</feature>
<dbReference type="FunFam" id="3.40.50.300:FF:000855">
    <property type="entry name" value="Guanylate kinase"/>
    <property type="match status" value="1"/>
</dbReference>
<keyword evidence="6 13" id="KW-0963">Cytoplasm</keyword>
<dbReference type="EC" id="2.7.4.8" evidence="4 13"/>
<evidence type="ECO:0000256" key="2">
    <source>
        <dbReference type="ARBA" id="ARBA00004496"/>
    </source>
</evidence>
<evidence type="ECO:0000256" key="6">
    <source>
        <dbReference type="ARBA" id="ARBA00022490"/>
    </source>
</evidence>
<dbReference type="HAMAP" id="MF_00328">
    <property type="entry name" value="Guanylate_kinase"/>
    <property type="match status" value="1"/>
</dbReference>
<dbReference type="InterPro" id="IPR008145">
    <property type="entry name" value="GK/Ca_channel_bsu"/>
</dbReference>
<dbReference type="PROSITE" id="PS50052">
    <property type="entry name" value="GUANYLATE_KINASE_2"/>
    <property type="match status" value="1"/>
</dbReference>
<organism evidence="15 16">
    <name type="scientific">Roseburia amylophila</name>
    <dbReference type="NCBI Taxonomy" id="2981794"/>
    <lineage>
        <taxon>Bacteria</taxon>
        <taxon>Bacillati</taxon>
        <taxon>Bacillota</taxon>
        <taxon>Clostridia</taxon>
        <taxon>Lachnospirales</taxon>
        <taxon>Lachnospiraceae</taxon>
        <taxon>Roseburia</taxon>
    </lineage>
</organism>
<dbReference type="GO" id="GO:0005524">
    <property type="term" value="F:ATP binding"/>
    <property type="evidence" value="ECO:0007669"/>
    <property type="project" value="UniProtKB-UniRule"/>
</dbReference>
<dbReference type="NCBIfam" id="TIGR03263">
    <property type="entry name" value="guanyl_kin"/>
    <property type="match status" value="1"/>
</dbReference>
<dbReference type="InterPro" id="IPR020590">
    <property type="entry name" value="Guanylate_kinase_CS"/>
</dbReference>
<keyword evidence="10 13" id="KW-0067">ATP-binding</keyword>
<dbReference type="InterPro" id="IPR017665">
    <property type="entry name" value="Guanylate_kinase"/>
</dbReference>
<dbReference type="PANTHER" id="PTHR23117:SF13">
    <property type="entry name" value="GUANYLATE KINASE"/>
    <property type="match status" value="1"/>
</dbReference>
<dbReference type="CDD" id="cd00071">
    <property type="entry name" value="GMPK"/>
    <property type="match status" value="1"/>
</dbReference>
<evidence type="ECO:0000256" key="13">
    <source>
        <dbReference type="HAMAP-Rule" id="MF_00328"/>
    </source>
</evidence>
<dbReference type="GO" id="GO:0004385">
    <property type="term" value="F:GMP kinase activity"/>
    <property type="evidence" value="ECO:0007669"/>
    <property type="project" value="UniProtKB-UniRule"/>
</dbReference>
<dbReference type="InterPro" id="IPR008144">
    <property type="entry name" value="Guanylate_kin-like_dom"/>
</dbReference>
<evidence type="ECO:0000256" key="3">
    <source>
        <dbReference type="ARBA" id="ARBA00005790"/>
    </source>
</evidence>
<gene>
    <name evidence="13 15" type="primary">gmk</name>
    <name evidence="15" type="ORF">LKD47_02320</name>
</gene>
<evidence type="ECO:0000256" key="7">
    <source>
        <dbReference type="ARBA" id="ARBA00022679"/>
    </source>
</evidence>
<accession>A0AAW4W945</accession>
<protein>
    <recommendedName>
        <fullName evidence="5 13">Guanylate kinase</fullName>
        <ecNumber evidence="4 13">2.7.4.8</ecNumber>
    </recommendedName>
    <alternativeName>
        <fullName evidence="11 13">GMP kinase</fullName>
    </alternativeName>
</protein>
<evidence type="ECO:0000256" key="5">
    <source>
        <dbReference type="ARBA" id="ARBA00016296"/>
    </source>
</evidence>
<evidence type="ECO:0000256" key="11">
    <source>
        <dbReference type="ARBA" id="ARBA00030128"/>
    </source>
</evidence>
<evidence type="ECO:0000256" key="10">
    <source>
        <dbReference type="ARBA" id="ARBA00022840"/>
    </source>
</evidence>
<keyword evidence="8 13" id="KW-0547">Nucleotide-binding</keyword>
<comment type="subcellular location">
    <subcellularLocation>
        <location evidence="2 13">Cytoplasm</location>
    </subcellularLocation>
</comment>
<reference evidence="15" key="1">
    <citation type="submission" date="2021-10" db="EMBL/GenBank/DDBJ databases">
        <title>Anaerobic single-cell dispensing facilitates the cultivation of human gut bacteria.</title>
        <authorList>
            <person name="Afrizal A."/>
        </authorList>
    </citation>
    <scope>NUCLEOTIDE SEQUENCE</scope>
    <source>
        <strain evidence="15">CLA-AA-H204</strain>
    </source>
</reference>
<name>A0AAW4W945_9FIRM</name>
<evidence type="ECO:0000313" key="16">
    <source>
        <dbReference type="Proteomes" id="UP001198893"/>
    </source>
</evidence>
<dbReference type="Gene3D" id="3.40.50.300">
    <property type="entry name" value="P-loop containing nucleotide triphosphate hydrolases"/>
    <property type="match status" value="1"/>
</dbReference>
<evidence type="ECO:0000259" key="14">
    <source>
        <dbReference type="PROSITE" id="PS50052"/>
    </source>
</evidence>
<dbReference type="SMART" id="SM00072">
    <property type="entry name" value="GuKc"/>
    <property type="match status" value="1"/>
</dbReference>
<evidence type="ECO:0000256" key="8">
    <source>
        <dbReference type="ARBA" id="ARBA00022741"/>
    </source>
</evidence>
<dbReference type="SUPFAM" id="SSF52540">
    <property type="entry name" value="P-loop containing nucleoside triphosphate hydrolases"/>
    <property type="match status" value="1"/>
</dbReference>
<dbReference type="GO" id="GO:0005829">
    <property type="term" value="C:cytosol"/>
    <property type="evidence" value="ECO:0007669"/>
    <property type="project" value="TreeGrafter"/>
</dbReference>
<proteinExistence type="inferred from homology"/>
<keyword evidence="9 13" id="KW-0418">Kinase</keyword>